<proteinExistence type="predicted"/>
<feature type="domain" description="DUF2264" evidence="1">
    <location>
        <begin position="7"/>
        <end position="360"/>
    </location>
</feature>
<evidence type="ECO:0000313" key="3">
    <source>
        <dbReference type="Proteomes" id="UP001596378"/>
    </source>
</evidence>
<keyword evidence="3" id="KW-1185">Reference proteome</keyword>
<dbReference type="EMBL" id="JBHTAI010000008">
    <property type="protein sequence ID" value="MFC7149724.1"/>
    <property type="molecule type" value="Genomic_DNA"/>
</dbReference>
<organism evidence="2 3">
    <name type="scientific">Cohnella cellulosilytica</name>
    <dbReference type="NCBI Taxonomy" id="986710"/>
    <lineage>
        <taxon>Bacteria</taxon>
        <taxon>Bacillati</taxon>
        <taxon>Bacillota</taxon>
        <taxon>Bacilli</taxon>
        <taxon>Bacillales</taxon>
        <taxon>Paenibacillaceae</taxon>
        <taxon>Cohnella</taxon>
    </lineage>
</organism>
<evidence type="ECO:0000259" key="1">
    <source>
        <dbReference type="Pfam" id="PF10022"/>
    </source>
</evidence>
<name>A0ABW2FC77_9BACL</name>
<protein>
    <submittedName>
        <fullName evidence="2">DUF2264 domain-containing protein</fullName>
    </submittedName>
</protein>
<dbReference type="InterPro" id="IPR049349">
    <property type="entry name" value="DUF2264_N"/>
</dbReference>
<sequence>MNSGQLDRTYWIAMLRRIADPVLVHLARRELKLKMPVETSGTEREKFTHLEALGRVLCGVAPWLETGSDEGEEGRHRRTCAELAREAIDAGTDPESPDYMNFTYGGQPIVDAAFLAHALLRAPTELWDKLSGKVKANVIAALRATRTRKPAYCNWLLFSAMIETALYRAGEEWDPMRVDYAIREHDNWYKGDGVYGDGPDYHADYYNSFVIQPMLIDILDIVHPLDADWHAVRERALPRAARYASQLERLIGPDGTFPPLGRSIAYRCGAFQHLAQAALQRRLEANIAPAQVRCALSAVIRRTMEAPNTFDSEGWLRIGLCGHQPDAGEPYISTGSLYLCAAAFVPLGLPGNDPFWQGEAAWTQAKAWSGLAFPADTALKS</sequence>
<dbReference type="Proteomes" id="UP001596378">
    <property type="component" value="Unassembled WGS sequence"/>
</dbReference>
<dbReference type="PANTHER" id="PTHR35339">
    <property type="entry name" value="LINALOOL DEHYDRATASE_ISOMERASE DOMAIN-CONTAINING PROTEIN"/>
    <property type="match status" value="1"/>
</dbReference>
<dbReference type="RefSeq" id="WP_378049472.1">
    <property type="nucleotide sequence ID" value="NZ_JBHMDN010000020.1"/>
</dbReference>
<dbReference type="PIRSF" id="PIRSF014753">
    <property type="entry name" value="UCP014753"/>
    <property type="match status" value="1"/>
</dbReference>
<comment type="caution">
    <text evidence="2">The sequence shown here is derived from an EMBL/GenBank/DDBJ whole genome shotgun (WGS) entry which is preliminary data.</text>
</comment>
<accession>A0ABW2FC77</accession>
<dbReference type="Pfam" id="PF10022">
    <property type="entry name" value="DUF2264"/>
    <property type="match status" value="1"/>
</dbReference>
<evidence type="ECO:0000313" key="2">
    <source>
        <dbReference type="EMBL" id="MFC7149724.1"/>
    </source>
</evidence>
<dbReference type="PANTHER" id="PTHR35339:SF3">
    <property type="entry name" value="DUF2264 DOMAIN-CONTAINING PROTEIN"/>
    <property type="match status" value="1"/>
</dbReference>
<reference evidence="3" key="1">
    <citation type="journal article" date="2019" name="Int. J. Syst. Evol. Microbiol.">
        <title>The Global Catalogue of Microorganisms (GCM) 10K type strain sequencing project: providing services to taxonomists for standard genome sequencing and annotation.</title>
        <authorList>
            <consortium name="The Broad Institute Genomics Platform"/>
            <consortium name="The Broad Institute Genome Sequencing Center for Infectious Disease"/>
            <person name="Wu L."/>
            <person name="Ma J."/>
        </authorList>
    </citation>
    <scope>NUCLEOTIDE SEQUENCE [LARGE SCALE GENOMIC DNA]</scope>
    <source>
        <strain evidence="3">KCTC 12907</strain>
    </source>
</reference>
<gene>
    <name evidence="2" type="ORF">ACFQMJ_14460</name>
</gene>
<dbReference type="InterPro" id="IPR016624">
    <property type="entry name" value="UCP014753"/>
</dbReference>